<dbReference type="AlphaFoldDB" id="A0A9P5GLJ5"/>
<evidence type="ECO:0000313" key="2">
    <source>
        <dbReference type="Proteomes" id="UP000701341"/>
    </source>
</evidence>
<name>A0A9P5GLJ5_PENCR</name>
<gene>
    <name evidence="1" type="ORF">PCG10_003797</name>
</gene>
<dbReference type="EMBL" id="JAAOZQ010000020">
    <property type="protein sequence ID" value="KAF7526730.1"/>
    <property type="molecule type" value="Genomic_DNA"/>
</dbReference>
<reference evidence="1" key="1">
    <citation type="submission" date="2020-02" db="EMBL/GenBank/DDBJ databases">
        <authorList>
            <person name="Lichtner F.J."/>
        </authorList>
    </citation>
    <scope>NUCLEOTIDE SEQUENCE</scope>
    <source>
        <strain evidence="1">G10</strain>
    </source>
</reference>
<organism evidence="1 2">
    <name type="scientific">Penicillium crustosum</name>
    <name type="common">Blue mold fungus</name>
    <dbReference type="NCBI Taxonomy" id="36656"/>
    <lineage>
        <taxon>Eukaryota</taxon>
        <taxon>Fungi</taxon>
        <taxon>Dikarya</taxon>
        <taxon>Ascomycota</taxon>
        <taxon>Pezizomycotina</taxon>
        <taxon>Eurotiomycetes</taxon>
        <taxon>Eurotiomycetidae</taxon>
        <taxon>Eurotiales</taxon>
        <taxon>Aspergillaceae</taxon>
        <taxon>Penicillium</taxon>
    </lineage>
</organism>
<comment type="caution">
    <text evidence="1">The sequence shown here is derived from an EMBL/GenBank/DDBJ whole genome shotgun (WGS) entry which is preliminary data.</text>
</comment>
<sequence>MTKTAIPPITPPMIAPRFEDGALGVLDVSEPVDVSEAIEEAAKEGEDAVVDRSIDRTVVDPDGDGDAVVDGSVDKTVVDPDKVDVEEVMVEVVVVLGTLGNKPMTPAVVNESVSSGHMPVVHGSLEQQPRKLPAVQTYHSLLPVQSLESRGMIDSRGSRESISNTILKYQVPCTESKGNLVKSQDTAVMLDSTSLNDWRREVSFFQ</sequence>
<dbReference type="Proteomes" id="UP000701341">
    <property type="component" value="Unassembled WGS sequence"/>
</dbReference>
<accession>A0A9P5GLJ5</accession>
<protein>
    <submittedName>
        <fullName evidence="1">Uncharacterized protein</fullName>
    </submittedName>
</protein>
<keyword evidence="2" id="KW-1185">Reference proteome</keyword>
<evidence type="ECO:0000313" key="1">
    <source>
        <dbReference type="EMBL" id="KAF7526730.1"/>
    </source>
</evidence>
<proteinExistence type="predicted"/>